<evidence type="ECO:0000256" key="4">
    <source>
        <dbReference type="ARBA" id="ARBA00022825"/>
    </source>
</evidence>
<proteinExistence type="inferred from homology"/>
<dbReference type="SUPFAM" id="SSF52743">
    <property type="entry name" value="Subtilisin-like"/>
    <property type="match status" value="1"/>
</dbReference>
<dbReference type="GO" id="GO:0006508">
    <property type="term" value="P:proteolysis"/>
    <property type="evidence" value="ECO:0007669"/>
    <property type="project" value="UniProtKB-KW"/>
</dbReference>
<dbReference type="InterPro" id="IPR000209">
    <property type="entry name" value="Peptidase_S8/S53_dom"/>
</dbReference>
<feature type="chain" id="PRO_5011564317" evidence="7">
    <location>
        <begin position="28"/>
        <end position="732"/>
    </location>
</feature>
<feature type="active site" description="Charge relay system" evidence="5">
    <location>
        <position position="198"/>
    </location>
</feature>
<evidence type="ECO:0000256" key="2">
    <source>
        <dbReference type="ARBA" id="ARBA00022670"/>
    </source>
</evidence>
<keyword evidence="4 5" id="KW-0720">Serine protease</keyword>
<name>A0A1H3TND6_9ACTN</name>
<reference evidence="12" key="1">
    <citation type="submission" date="2016-10" db="EMBL/GenBank/DDBJ databases">
        <authorList>
            <person name="Varghese N."/>
            <person name="Submissions S."/>
        </authorList>
    </citation>
    <scope>NUCLEOTIDE SEQUENCE [LARGE SCALE GENOMIC DNA]</scope>
    <source>
        <strain evidence="12">DSM 44718</strain>
    </source>
</reference>
<dbReference type="InterPro" id="IPR034193">
    <property type="entry name" value="PCSK9_ProteinaseK-like"/>
</dbReference>
<dbReference type="PANTHER" id="PTHR43806:SF11">
    <property type="entry name" value="CEREVISIN-RELATED"/>
    <property type="match status" value="1"/>
</dbReference>
<dbReference type="PROSITE" id="PS51892">
    <property type="entry name" value="SUBTILASE"/>
    <property type="match status" value="1"/>
</dbReference>
<comment type="similarity">
    <text evidence="1 5 6">Belongs to the peptidase S8 family.</text>
</comment>
<dbReference type="EMBL" id="FNQB01000003">
    <property type="protein sequence ID" value="SDZ50859.1"/>
    <property type="molecule type" value="Genomic_DNA"/>
</dbReference>
<keyword evidence="3 5" id="KW-0378">Hydrolase</keyword>
<feature type="signal peptide" evidence="7">
    <location>
        <begin position="1"/>
        <end position="27"/>
    </location>
</feature>
<keyword evidence="12" id="KW-1185">Reference proteome</keyword>
<dbReference type="CDD" id="cd04077">
    <property type="entry name" value="Peptidases_S8_PCSK9_ProteinaseK_like"/>
    <property type="match status" value="1"/>
</dbReference>
<dbReference type="OrthoDB" id="9798386at2"/>
<evidence type="ECO:0000259" key="10">
    <source>
        <dbReference type="Pfam" id="PF26607"/>
    </source>
</evidence>
<dbReference type="SUPFAM" id="SSF89372">
    <property type="entry name" value="Fucose-specific lectin"/>
    <property type="match status" value="1"/>
</dbReference>
<dbReference type="STRING" id="137265.SAMN05421684_5978"/>
<dbReference type="InterPro" id="IPR015500">
    <property type="entry name" value="Peptidase_S8_subtilisin-rel"/>
</dbReference>
<dbReference type="GO" id="GO:0005615">
    <property type="term" value="C:extracellular space"/>
    <property type="evidence" value="ECO:0007669"/>
    <property type="project" value="TreeGrafter"/>
</dbReference>
<dbReference type="PANTHER" id="PTHR43806">
    <property type="entry name" value="PEPTIDASE S8"/>
    <property type="match status" value="1"/>
</dbReference>
<evidence type="ECO:0000313" key="12">
    <source>
        <dbReference type="Proteomes" id="UP000199632"/>
    </source>
</evidence>
<dbReference type="SUPFAM" id="SSF54897">
    <property type="entry name" value="Protease propeptides/inhibitors"/>
    <property type="match status" value="1"/>
</dbReference>
<organism evidence="11 12">
    <name type="scientific">Asanoa ishikariensis</name>
    <dbReference type="NCBI Taxonomy" id="137265"/>
    <lineage>
        <taxon>Bacteria</taxon>
        <taxon>Bacillati</taxon>
        <taxon>Actinomycetota</taxon>
        <taxon>Actinomycetes</taxon>
        <taxon>Micromonosporales</taxon>
        <taxon>Micromonosporaceae</taxon>
        <taxon>Asanoa</taxon>
    </lineage>
</organism>
<dbReference type="Pfam" id="PF26607">
    <property type="entry name" value="DUF8189"/>
    <property type="match status" value="1"/>
</dbReference>
<dbReference type="Pfam" id="PF05922">
    <property type="entry name" value="Inhibitor_I9"/>
    <property type="match status" value="1"/>
</dbReference>
<sequence length="732" mass="77112">MPLAVRKRLVVVVPTIALLLVANQAHAQPSRDGARTTIINADSPAAVPDHYMVKLVDTSSVRSESLDEVAHGLATTYDGEVDHIFKFALQGFSVRMAAEDAQRLAADPAVEYVEQDQWVGPANDTQESPGSWGLDRIDHRKRPLNGAYSYPNAGEGVTVYVLDTGLRITHTEFDSGARARWGWDFVGMDPISDDCGNHGTHVAGTIAGTKYGVAKKATVVGVRVLDCGPNTLISKIAAGIDYVVQHAPRPAVINMSIECKLPSGQSCSWPTLDSTVNSAIQAGIPVVFAAGNFNNDACKRGLAGIPNAIVVGGTESNDSRSGSSNWGACVDIYAPGESIVSAGSASDTAVLSLNGTSMAAPHVTGAVALIMARSAQWAQQTPADITAELVARMSTKNVLTNLTPSDPNKLLYNDGPPVRGGSSIAVAPNADGRLQLVAATADGRWISRTQITPGTTAFTDATSLNVSRNYYSVAAQRAVGNAKVTTVALTRTGSTSPPLNDGEEIVIAEQLAPNFNNWTESPATLDGRLTAAALSSRGDLLEMWGANTLGQVWRRTQTTSSITNWSAWQPFGAFGAGAAVRSIAAEQNATGLPQVFVTTTDGRLLTGWETLKGGGFMTAQVPGLPGGAKVRSMAVARYPDGRVFLAATDDKGQVFRTEQNKGCQESFACNSWWTWSLLDGSVRSLAADVNANGLVEVFGVNAAGQIFHVAQVDADGNNWTKWSQIPGAPLRP</sequence>
<dbReference type="InterPro" id="IPR050131">
    <property type="entry name" value="Peptidase_S8_subtilisin-like"/>
</dbReference>
<dbReference type="InterPro" id="IPR023827">
    <property type="entry name" value="Peptidase_S8_Asp-AS"/>
</dbReference>
<dbReference type="Gene3D" id="3.40.50.200">
    <property type="entry name" value="Peptidase S8/S53 domain"/>
    <property type="match status" value="1"/>
</dbReference>
<dbReference type="InterPro" id="IPR010259">
    <property type="entry name" value="S8pro/Inhibitor_I9"/>
</dbReference>
<dbReference type="Proteomes" id="UP000199632">
    <property type="component" value="Unassembled WGS sequence"/>
</dbReference>
<feature type="active site" description="Charge relay system" evidence="5">
    <location>
        <position position="163"/>
    </location>
</feature>
<dbReference type="FunFam" id="3.40.50.200:FF:000014">
    <property type="entry name" value="Proteinase K"/>
    <property type="match status" value="1"/>
</dbReference>
<dbReference type="Gene3D" id="3.30.70.80">
    <property type="entry name" value="Peptidase S8 propeptide/proteinase inhibitor I9"/>
    <property type="match status" value="1"/>
</dbReference>
<evidence type="ECO:0000259" key="8">
    <source>
        <dbReference type="Pfam" id="PF00082"/>
    </source>
</evidence>
<dbReference type="InterPro" id="IPR058502">
    <property type="entry name" value="PLL-like_beta-prop"/>
</dbReference>
<dbReference type="InterPro" id="IPR023828">
    <property type="entry name" value="Peptidase_S8_Ser-AS"/>
</dbReference>
<accession>A0A1H3TND6</accession>
<feature type="domain" description="PLL-like beta propeller" evidence="10">
    <location>
        <begin position="539"/>
        <end position="726"/>
    </location>
</feature>
<dbReference type="RefSeq" id="WP_090799914.1">
    <property type="nucleotide sequence ID" value="NZ_BOND01000001.1"/>
</dbReference>
<dbReference type="PROSITE" id="PS00138">
    <property type="entry name" value="SUBTILASE_SER"/>
    <property type="match status" value="1"/>
</dbReference>
<dbReference type="InterPro" id="IPR022398">
    <property type="entry name" value="Peptidase_S8_His-AS"/>
</dbReference>
<feature type="domain" description="Peptidase S8/S53" evidence="8">
    <location>
        <begin position="154"/>
        <end position="391"/>
    </location>
</feature>
<keyword evidence="7" id="KW-0732">Signal</keyword>
<dbReference type="InterPro" id="IPR036852">
    <property type="entry name" value="Peptidase_S8/S53_dom_sf"/>
</dbReference>
<keyword evidence="2 5" id="KW-0645">Protease</keyword>
<gene>
    <name evidence="11" type="ORF">SAMN05421684_5978</name>
</gene>
<dbReference type="Pfam" id="PF00082">
    <property type="entry name" value="Peptidase_S8"/>
    <property type="match status" value="1"/>
</dbReference>
<dbReference type="PRINTS" id="PR00723">
    <property type="entry name" value="SUBTILISIN"/>
</dbReference>
<evidence type="ECO:0000259" key="9">
    <source>
        <dbReference type="Pfam" id="PF05922"/>
    </source>
</evidence>
<evidence type="ECO:0000256" key="7">
    <source>
        <dbReference type="SAM" id="SignalP"/>
    </source>
</evidence>
<feature type="active site" description="Charge relay system" evidence="5">
    <location>
        <position position="357"/>
    </location>
</feature>
<protein>
    <submittedName>
        <fullName evidence="11">Serine protease, subtilisin family</fullName>
    </submittedName>
</protein>
<evidence type="ECO:0000256" key="6">
    <source>
        <dbReference type="RuleBase" id="RU003355"/>
    </source>
</evidence>
<dbReference type="AlphaFoldDB" id="A0A1H3TND6"/>
<feature type="domain" description="Inhibitor I9" evidence="9">
    <location>
        <begin position="73"/>
        <end position="118"/>
    </location>
</feature>
<dbReference type="PROSITE" id="PS00137">
    <property type="entry name" value="SUBTILASE_HIS"/>
    <property type="match status" value="1"/>
</dbReference>
<dbReference type="InterPro" id="IPR037045">
    <property type="entry name" value="S8pro/Inhibitor_I9_sf"/>
</dbReference>
<evidence type="ECO:0000256" key="5">
    <source>
        <dbReference type="PROSITE-ProRule" id="PRU01240"/>
    </source>
</evidence>
<dbReference type="GO" id="GO:0004252">
    <property type="term" value="F:serine-type endopeptidase activity"/>
    <property type="evidence" value="ECO:0007669"/>
    <property type="project" value="UniProtKB-UniRule"/>
</dbReference>
<evidence type="ECO:0000256" key="1">
    <source>
        <dbReference type="ARBA" id="ARBA00011073"/>
    </source>
</evidence>
<evidence type="ECO:0000256" key="3">
    <source>
        <dbReference type="ARBA" id="ARBA00022801"/>
    </source>
</evidence>
<evidence type="ECO:0000313" key="11">
    <source>
        <dbReference type="EMBL" id="SDZ50859.1"/>
    </source>
</evidence>
<dbReference type="PROSITE" id="PS00136">
    <property type="entry name" value="SUBTILASE_ASP"/>
    <property type="match status" value="1"/>
</dbReference>